<accession>A0ABU8RAE4</accession>
<dbReference type="Gene3D" id="2.180.10.10">
    <property type="entry name" value="RHS repeat-associated core"/>
    <property type="match status" value="1"/>
</dbReference>
<evidence type="ECO:0000259" key="3">
    <source>
        <dbReference type="Pfam" id="PF25023"/>
    </source>
</evidence>
<proteinExistence type="predicted"/>
<keyword evidence="2" id="KW-1133">Transmembrane helix</keyword>
<feature type="domain" description="Teneurin-like YD-shell" evidence="3">
    <location>
        <begin position="1593"/>
        <end position="1705"/>
    </location>
</feature>
<dbReference type="Proteomes" id="UP001377692">
    <property type="component" value="Unassembled WGS sequence"/>
</dbReference>
<gene>
    <name evidence="4" type="ORF">V7V80_19495</name>
</gene>
<name>A0ABU8RAE4_9PSED</name>
<comment type="caution">
    <text evidence="4">The sequence shown here is derived from an EMBL/GenBank/DDBJ whole genome shotgun (WGS) entry which is preliminary data.</text>
</comment>
<organism evidence="4 5">
    <name type="scientific">Pseudomonas kermanshahensis</name>
    <dbReference type="NCBI Taxonomy" id="2745482"/>
    <lineage>
        <taxon>Bacteria</taxon>
        <taxon>Pseudomonadati</taxon>
        <taxon>Pseudomonadota</taxon>
        <taxon>Gammaproteobacteria</taxon>
        <taxon>Pseudomonadales</taxon>
        <taxon>Pseudomonadaceae</taxon>
        <taxon>Pseudomonas</taxon>
    </lineage>
</organism>
<evidence type="ECO:0000313" key="4">
    <source>
        <dbReference type="EMBL" id="MEJ5906867.1"/>
    </source>
</evidence>
<evidence type="ECO:0000256" key="1">
    <source>
        <dbReference type="ARBA" id="ARBA00022737"/>
    </source>
</evidence>
<evidence type="ECO:0000313" key="5">
    <source>
        <dbReference type="Proteomes" id="UP001377692"/>
    </source>
</evidence>
<keyword evidence="2" id="KW-0812">Transmembrane</keyword>
<dbReference type="Pfam" id="PF25023">
    <property type="entry name" value="TEN_YD-shell"/>
    <property type="match status" value="1"/>
</dbReference>
<keyword evidence="5" id="KW-1185">Reference proteome</keyword>
<evidence type="ECO:0000256" key="2">
    <source>
        <dbReference type="SAM" id="Phobius"/>
    </source>
</evidence>
<protein>
    <submittedName>
        <fullName evidence="4">RHS repeat-associated core domain-containing protein</fullName>
    </submittedName>
</protein>
<feature type="transmembrane region" description="Helical" evidence="2">
    <location>
        <begin position="1935"/>
        <end position="1954"/>
    </location>
</feature>
<keyword evidence="1" id="KW-0677">Repeat</keyword>
<sequence length="2176" mass="238797">MGLAIIGTAAVLTGGTDFVDTVAARVVAIRADFLRANGDVANSLRNGVRRAAAAAADARDRAGKDACAGKTYNSDAQGAYATAYTAANAEAVAATYTSAKAETKADVAAYATAYADAYAAAYAVDVAVVKLVCTAADAYTAAYADANAYAYAAAGAAYVAADDHAYDNYAAAEDDDAYAAAAVKLVYAIVVAHKEPPAVWPASVTGDTITWQGPLTDQAYDLYLDVPASERGKPALTVGHIGALHATRFWHASQPVSFTPPKVLKACDEISFLCEDYGNTSRSELFDTTGHSESGVDPRTGLFHAHYPVASLQGLQGQGPAVDLTLHYSALRANEAGLGDGWAWRFASVQLRDKLLTLADGAQVQFTDAQWTQLGKGKSIKLPSCVVSSNADYSQFILDLPSGRQEVLEKPSAKGSDDEEPNKKFHDQVVKALEKIRDQSHPDLSLLPEDVLGKVKGVLVLITPGVETFYGQAATWDFNDAVKKWRSDEYIIKLKKIIADYQKPFVLLLPSTIESPYGEQVTLEWKRQKGQFLLLQIKSGDEPLFKADYVTPQEKTAQVKMQVWPQSKTEQYEVKLELKDYLLRTLRREQNGRELQQVDCDYDDDPTLDRVLCSLRELDGSVECVKYQPWQAKYATQKDQRPGLPPVALHTLVPGDGQENQVATYRYDGDFLAPDQRVVSVEYESGVHATREHHLLVHGNVMHSDRLVRFELLRGVASGQDHWLAFSTQETEEENDQRRVTKGYRYTGVGDEFAELLHGLEAGANKGTVKLKLERQKALRKWFFRHSQRAHRPKLAACITRMVAHIPPAERDALGRTVEVATHGEDKAGNVLWLHKSDEHRLYRCYYTEAGGNLFTPKDVTGLKGVEGLGNLPALNCPFIPAHASLPVMAEYQCDPFGNPQGLRLFGYNKVTRGSRELLELSEVVTVEGVKGTLTNDRLDATATWALADSPARLLWRQRSIEITVVTPKATPSGESKVKQWSVKDTQRSYLGAQMFKLESVQHFEDNPTNDGIVVRVTSSTEHGSELVSNVQRSRHGWRCLGRLEPGTQVHWQYDALGRVTQEKRFRLKKDATGQYLNKDKDQQPDEQIDTVYSLDGKVAMHTHANQDISRSYLDGLQRAWGHEWRKHGTPHYVPVAQYSLQGLDTSQRVASCEWDYLPGGQAVVAMAPQVSAVGPQTWVREQGGLDGPGTRARLEEEKEEEEAANAQVPAPDVFSLEPFADQDILSKRIVEEGFDEHSLYQRTLDYIYCKDGTFEQVEHVTDGAGQAQLQVRQRFDDSGAVIAYGRTVGGKTRVYNLERDAVGRVTKVTRPDRSTVEYRYHGLSNHATELKVDGRVVATQTVNNPSTLTSRTVGGRAYSFMDDSVTLPDKTTLTTPRNAEGLRFKVDDRTLSSLTENDDTLTLASAASDAALKTDWAQTYRSASLPGRQWVAQTSPRAKRQGCRWLSLHGRPLASLRADGHWQRVFSDEQGRVLRTCQDHEEVVYRYDAQGRLQSRQAQALKAGGQWQVLSAHDGFGQEVTRRFLHNGNECFKQCLTWRGDGRLTSKASYERGTLLRAERFTYDVLDRLQRYECEADKAEHCPQDAHGTAVKAQDFSWDALSNLTRCVTTGFDGTTQTEELAYATSDPTRLTRITRGQDQRALAWNSNGYLTDDADHGREHRFSYNAAGQLDKVSDSAGQLLARYEYDGSQRLVAQYLKGDESTRELRYNGDELIGEIRYDKAGKVSQTTSLSSGLAQYDDNEVRWLINDANAGVAGQFKDGALELAPLLPFGDGKALEGLVAGYNGMRRDPLTGHYHAGNGYRSYDPTLRRYAQPDWLSPFGEGGLNDYAHCPDPINLHDPSGAIMLSRWDQNHQLATYEQALQDTQKMKVGSRWRDLAFSLTLAVAGGALTVFNGGLTMAMLAFVTAMSVASFAFEVASVLTEESNPGLSKALGIVSVVTGALSCLGFAGVMKSGFKGLQFAHKGPKLIGNGAKVGSAASRVGRAGSRVGSAGSRVGSAGSRAGRAGQIADNALGSLYVPRTVSGFIGPQNVGALSRFKYNYLDPAAQWLARNGLNGARKRAWSYLTAPVEIAEQPTSTSGWLGGIGNYFRSSLATPGTSRLGSLAIYVTSTTIESYILYSTIDSSISLAQKKEATVSARGGGGHEPVKVPKLPSLSIVQHDLPVATHGVRFW</sequence>
<reference evidence="4 5" key="1">
    <citation type="submission" date="2024-02" db="EMBL/GenBank/DDBJ databases">
        <title>Identification of pathogenicity and growth-promoting functions of Pseudomonas putida variants.</title>
        <authorList>
            <person name="Sun J."/>
        </authorList>
    </citation>
    <scope>NUCLEOTIDE SEQUENCE [LARGE SCALE GENOMIC DNA]</scope>
    <source>
        <strain evidence="4 5">A04</strain>
    </source>
</reference>
<dbReference type="InterPro" id="IPR056823">
    <property type="entry name" value="TEN-like_YD-shell"/>
</dbReference>
<dbReference type="NCBIfam" id="TIGR03696">
    <property type="entry name" value="Rhs_assc_core"/>
    <property type="match status" value="1"/>
</dbReference>
<dbReference type="InterPro" id="IPR022385">
    <property type="entry name" value="Rhs_assc_core"/>
</dbReference>
<keyword evidence="2" id="KW-0472">Membrane</keyword>
<dbReference type="EMBL" id="JBBHLD010000020">
    <property type="protein sequence ID" value="MEJ5906867.1"/>
    <property type="molecule type" value="Genomic_DNA"/>
</dbReference>
<dbReference type="RefSeq" id="WP_339550366.1">
    <property type="nucleotide sequence ID" value="NZ_JBBHLD010000020.1"/>
</dbReference>
<feature type="transmembrane region" description="Helical" evidence="2">
    <location>
        <begin position="1903"/>
        <end position="1923"/>
    </location>
</feature>